<proteinExistence type="predicted"/>
<dbReference type="Pfam" id="PF00078">
    <property type="entry name" value="RVT_1"/>
    <property type="match status" value="1"/>
</dbReference>
<dbReference type="EMBL" id="UYJE01010368">
    <property type="protein sequence ID" value="VDI82483.1"/>
    <property type="molecule type" value="Genomic_DNA"/>
</dbReference>
<comment type="caution">
    <text evidence="2">The sequence shown here is derived from an EMBL/GenBank/DDBJ whole genome shotgun (WGS) entry which is preliminary data.</text>
</comment>
<dbReference type="InterPro" id="IPR000477">
    <property type="entry name" value="RT_dom"/>
</dbReference>
<dbReference type="OrthoDB" id="116078at2759"/>
<dbReference type="Gene3D" id="3.10.10.10">
    <property type="entry name" value="HIV Type 1 Reverse Transcriptase, subunit A, domain 1"/>
    <property type="match status" value="1"/>
</dbReference>
<dbReference type="PANTHER" id="PTHR24559:SF444">
    <property type="entry name" value="REVERSE TRANSCRIPTASE DOMAIN-CONTAINING PROTEIN"/>
    <property type="match status" value="1"/>
</dbReference>
<protein>
    <recommendedName>
        <fullName evidence="1">Reverse transcriptase domain-containing protein</fullName>
    </recommendedName>
</protein>
<sequence length="216" mass="24604">MINCMILNLLIPEVEYVMYQNQAAKTLSVDHISQLQDLVDKYNDVFVGKDSRLGKCSLLKHKIEVPEGTVPVRQRQFKVGPRQKDVLENMIKDMLEQDIIEESISPWGAPCLLVAKKNNNGYRFVVDFRSLNKHIVNLDAYPLPTTDEALESLGSALLTYFSCLDLQSGFYHLKIDSSSRPRTASRCHLGLFQFKRLPMGLKNSPLTFQRVMEAVL</sequence>
<dbReference type="Gene3D" id="3.30.70.270">
    <property type="match status" value="1"/>
</dbReference>
<gene>
    <name evidence="2" type="ORF">MGAL_10B034438</name>
</gene>
<keyword evidence="3" id="KW-1185">Reference proteome</keyword>
<dbReference type="AlphaFoldDB" id="A0A8B6HNP1"/>
<evidence type="ECO:0000313" key="2">
    <source>
        <dbReference type="EMBL" id="VDI82483.1"/>
    </source>
</evidence>
<name>A0A8B6HNP1_MYTGA</name>
<dbReference type="InterPro" id="IPR043502">
    <property type="entry name" value="DNA/RNA_pol_sf"/>
</dbReference>
<dbReference type="PROSITE" id="PS50878">
    <property type="entry name" value="RT_POL"/>
    <property type="match status" value="1"/>
</dbReference>
<evidence type="ECO:0000259" key="1">
    <source>
        <dbReference type="PROSITE" id="PS50878"/>
    </source>
</evidence>
<dbReference type="CDD" id="cd01647">
    <property type="entry name" value="RT_LTR"/>
    <property type="match status" value="1"/>
</dbReference>
<accession>A0A8B6HNP1</accession>
<dbReference type="PANTHER" id="PTHR24559">
    <property type="entry name" value="TRANSPOSON TY3-I GAG-POL POLYPROTEIN"/>
    <property type="match status" value="1"/>
</dbReference>
<evidence type="ECO:0000313" key="3">
    <source>
        <dbReference type="Proteomes" id="UP000596742"/>
    </source>
</evidence>
<organism evidence="2 3">
    <name type="scientific">Mytilus galloprovincialis</name>
    <name type="common">Mediterranean mussel</name>
    <dbReference type="NCBI Taxonomy" id="29158"/>
    <lineage>
        <taxon>Eukaryota</taxon>
        <taxon>Metazoa</taxon>
        <taxon>Spiralia</taxon>
        <taxon>Lophotrochozoa</taxon>
        <taxon>Mollusca</taxon>
        <taxon>Bivalvia</taxon>
        <taxon>Autobranchia</taxon>
        <taxon>Pteriomorphia</taxon>
        <taxon>Mytilida</taxon>
        <taxon>Mytiloidea</taxon>
        <taxon>Mytilidae</taxon>
        <taxon>Mytilinae</taxon>
        <taxon>Mytilus</taxon>
    </lineage>
</organism>
<dbReference type="InterPro" id="IPR043128">
    <property type="entry name" value="Rev_trsase/Diguanyl_cyclase"/>
</dbReference>
<feature type="domain" description="Reverse transcriptase" evidence="1">
    <location>
        <begin position="95"/>
        <end position="216"/>
    </location>
</feature>
<reference evidence="2" key="1">
    <citation type="submission" date="2018-11" db="EMBL/GenBank/DDBJ databases">
        <authorList>
            <person name="Alioto T."/>
            <person name="Alioto T."/>
        </authorList>
    </citation>
    <scope>NUCLEOTIDE SEQUENCE</scope>
</reference>
<dbReference type="SUPFAM" id="SSF56672">
    <property type="entry name" value="DNA/RNA polymerases"/>
    <property type="match status" value="1"/>
</dbReference>
<dbReference type="InterPro" id="IPR053134">
    <property type="entry name" value="RNA-dir_DNA_polymerase"/>
</dbReference>
<dbReference type="Proteomes" id="UP000596742">
    <property type="component" value="Unassembled WGS sequence"/>
</dbReference>